<evidence type="ECO:0000313" key="2">
    <source>
        <dbReference type="Proteomes" id="UP001054902"/>
    </source>
</evidence>
<keyword evidence="2" id="KW-1185">Reference proteome</keyword>
<dbReference type="Proteomes" id="UP001054902">
    <property type="component" value="Unassembled WGS sequence"/>
</dbReference>
<dbReference type="AlphaFoldDB" id="A0AAD3D4L6"/>
<accession>A0AAD3D4L6</accession>
<dbReference type="EMBL" id="BLLK01000058">
    <property type="protein sequence ID" value="GFH57792.1"/>
    <property type="molecule type" value="Genomic_DNA"/>
</dbReference>
<comment type="caution">
    <text evidence="1">The sequence shown here is derived from an EMBL/GenBank/DDBJ whole genome shotgun (WGS) entry which is preliminary data.</text>
</comment>
<protein>
    <submittedName>
        <fullName evidence="1">Uncharacterized protein</fullName>
    </submittedName>
</protein>
<sequence length="94" mass="10472">MRLVDSSGGTRMETGYLKSNAIAMDATIEDKLVDSVDAAMTDSAEFVLLTVSVDADAFRNYSNKFSIERKEVKEQETRTMIVDPEKSDLTMKVL</sequence>
<reference evidence="1 2" key="1">
    <citation type="journal article" date="2021" name="Sci. Rep.">
        <title>The genome of the diatom Chaetoceros tenuissimus carries an ancient integrated fragment of an extant virus.</title>
        <authorList>
            <person name="Hongo Y."/>
            <person name="Kimura K."/>
            <person name="Takaki Y."/>
            <person name="Yoshida Y."/>
            <person name="Baba S."/>
            <person name="Kobayashi G."/>
            <person name="Nagasaki K."/>
            <person name="Hano T."/>
            <person name="Tomaru Y."/>
        </authorList>
    </citation>
    <scope>NUCLEOTIDE SEQUENCE [LARGE SCALE GENOMIC DNA]</scope>
    <source>
        <strain evidence="1 2">NIES-3715</strain>
    </source>
</reference>
<proteinExistence type="predicted"/>
<gene>
    <name evidence="1" type="ORF">CTEN210_14268</name>
</gene>
<evidence type="ECO:0000313" key="1">
    <source>
        <dbReference type="EMBL" id="GFH57792.1"/>
    </source>
</evidence>
<name>A0AAD3D4L6_9STRA</name>
<organism evidence="1 2">
    <name type="scientific">Chaetoceros tenuissimus</name>
    <dbReference type="NCBI Taxonomy" id="426638"/>
    <lineage>
        <taxon>Eukaryota</taxon>
        <taxon>Sar</taxon>
        <taxon>Stramenopiles</taxon>
        <taxon>Ochrophyta</taxon>
        <taxon>Bacillariophyta</taxon>
        <taxon>Coscinodiscophyceae</taxon>
        <taxon>Chaetocerotophycidae</taxon>
        <taxon>Chaetocerotales</taxon>
        <taxon>Chaetocerotaceae</taxon>
        <taxon>Chaetoceros</taxon>
    </lineage>
</organism>